<dbReference type="Pfam" id="PF02518">
    <property type="entry name" value="HATPase_c"/>
    <property type="match status" value="1"/>
</dbReference>
<dbReference type="Gene3D" id="1.10.287.130">
    <property type="match status" value="1"/>
</dbReference>
<evidence type="ECO:0000256" key="7">
    <source>
        <dbReference type="SAM" id="Phobius"/>
    </source>
</evidence>
<dbReference type="SMART" id="SM00387">
    <property type="entry name" value="HATPase_c"/>
    <property type="match status" value="1"/>
</dbReference>
<dbReference type="InterPro" id="IPR005467">
    <property type="entry name" value="His_kinase_dom"/>
</dbReference>
<dbReference type="Proteomes" id="UP000323717">
    <property type="component" value="Unassembled WGS sequence"/>
</dbReference>
<comment type="catalytic activity">
    <reaction evidence="1">
        <text>ATP + protein L-histidine = ADP + protein N-phospho-L-histidine.</text>
        <dbReference type="EC" id="2.7.13.3"/>
    </reaction>
</comment>
<organism evidence="9 10">
    <name type="scientific">Bacteroides ovatus</name>
    <dbReference type="NCBI Taxonomy" id="28116"/>
    <lineage>
        <taxon>Bacteria</taxon>
        <taxon>Pseudomonadati</taxon>
        <taxon>Bacteroidota</taxon>
        <taxon>Bacteroidia</taxon>
        <taxon>Bacteroidales</taxon>
        <taxon>Bacteroidaceae</taxon>
        <taxon>Bacteroides</taxon>
    </lineage>
</organism>
<reference evidence="9 10" key="1">
    <citation type="journal article" date="2019" name="Nat. Med.">
        <title>A library of human gut bacterial isolates paired with longitudinal multiomics data enables mechanistic microbiome research.</title>
        <authorList>
            <person name="Poyet M."/>
            <person name="Groussin M."/>
            <person name="Gibbons S.M."/>
            <person name="Avila-Pacheco J."/>
            <person name="Jiang X."/>
            <person name="Kearney S.M."/>
            <person name="Perrotta A.R."/>
            <person name="Berdy B."/>
            <person name="Zhao S."/>
            <person name="Lieberman T.D."/>
            <person name="Swanson P.K."/>
            <person name="Smith M."/>
            <person name="Roesemann S."/>
            <person name="Alexander J.E."/>
            <person name="Rich S.A."/>
            <person name="Livny J."/>
            <person name="Vlamakis H."/>
            <person name="Clish C."/>
            <person name="Bullock K."/>
            <person name="Deik A."/>
            <person name="Scott J."/>
            <person name="Pierce K.A."/>
            <person name="Xavier R.J."/>
            <person name="Alm E.J."/>
        </authorList>
    </citation>
    <scope>NUCLEOTIDE SEQUENCE [LARGE SCALE GENOMIC DNA]</scope>
    <source>
        <strain evidence="9 10">BIOML-A163</strain>
    </source>
</reference>
<keyword evidence="5 9" id="KW-0418">Kinase</keyword>
<dbReference type="InterPro" id="IPR036890">
    <property type="entry name" value="HATPase_C_sf"/>
</dbReference>
<evidence type="ECO:0000256" key="3">
    <source>
        <dbReference type="ARBA" id="ARBA00022553"/>
    </source>
</evidence>
<evidence type="ECO:0000256" key="1">
    <source>
        <dbReference type="ARBA" id="ARBA00000085"/>
    </source>
</evidence>
<evidence type="ECO:0000256" key="6">
    <source>
        <dbReference type="SAM" id="MobiDB-lite"/>
    </source>
</evidence>
<dbReference type="InterPro" id="IPR036097">
    <property type="entry name" value="HisK_dim/P_sf"/>
</dbReference>
<evidence type="ECO:0000259" key="8">
    <source>
        <dbReference type="PROSITE" id="PS50109"/>
    </source>
</evidence>
<dbReference type="SUPFAM" id="SSF55874">
    <property type="entry name" value="ATPase domain of HSP90 chaperone/DNA topoisomerase II/histidine kinase"/>
    <property type="match status" value="1"/>
</dbReference>
<dbReference type="CDD" id="cd00082">
    <property type="entry name" value="HisKA"/>
    <property type="match status" value="1"/>
</dbReference>
<protein>
    <recommendedName>
        <fullName evidence="2">histidine kinase</fullName>
        <ecNumber evidence="2">2.7.13.3</ecNumber>
    </recommendedName>
</protein>
<dbReference type="SMART" id="SM00388">
    <property type="entry name" value="HisKA"/>
    <property type="match status" value="1"/>
</dbReference>
<evidence type="ECO:0000313" key="9">
    <source>
        <dbReference type="EMBL" id="KAA3946975.1"/>
    </source>
</evidence>
<accession>A0A5M5BZ80</accession>
<keyword evidence="3" id="KW-0597">Phosphoprotein</keyword>
<evidence type="ECO:0000256" key="2">
    <source>
        <dbReference type="ARBA" id="ARBA00012438"/>
    </source>
</evidence>
<dbReference type="PRINTS" id="PR00344">
    <property type="entry name" value="BCTRLSENSOR"/>
</dbReference>
<feature type="region of interest" description="Disordered" evidence="6">
    <location>
        <begin position="178"/>
        <end position="205"/>
    </location>
</feature>
<evidence type="ECO:0000256" key="5">
    <source>
        <dbReference type="ARBA" id="ARBA00022777"/>
    </source>
</evidence>
<keyword evidence="7" id="KW-1133">Transmembrane helix</keyword>
<keyword evidence="7" id="KW-0472">Membrane</keyword>
<dbReference type="Pfam" id="PF00512">
    <property type="entry name" value="HisKA"/>
    <property type="match status" value="1"/>
</dbReference>
<name>A0A5M5BZ80_BACOV</name>
<dbReference type="GO" id="GO:0000155">
    <property type="term" value="F:phosphorelay sensor kinase activity"/>
    <property type="evidence" value="ECO:0007669"/>
    <property type="project" value="InterPro"/>
</dbReference>
<comment type="caution">
    <text evidence="9">The sequence shown here is derived from an EMBL/GenBank/DDBJ whole genome shotgun (WGS) entry which is preliminary data.</text>
</comment>
<dbReference type="GO" id="GO:0009927">
    <property type="term" value="F:histidine phosphotransfer kinase activity"/>
    <property type="evidence" value="ECO:0007669"/>
    <property type="project" value="TreeGrafter"/>
</dbReference>
<dbReference type="InterPro" id="IPR003594">
    <property type="entry name" value="HATPase_dom"/>
</dbReference>
<dbReference type="CDD" id="cd00075">
    <property type="entry name" value="HATPase"/>
    <property type="match status" value="1"/>
</dbReference>
<dbReference type="AlphaFoldDB" id="A0A5M5BZ80"/>
<feature type="non-terminal residue" evidence="9">
    <location>
        <position position="511"/>
    </location>
</feature>
<dbReference type="FunFam" id="1.10.287.130:FF:000120">
    <property type="entry name" value="RteA, two-component system histidine kinase, with response regulator receiver domain"/>
    <property type="match status" value="1"/>
</dbReference>
<dbReference type="InterPro" id="IPR004358">
    <property type="entry name" value="Sig_transdc_His_kin-like_C"/>
</dbReference>
<evidence type="ECO:0000256" key="4">
    <source>
        <dbReference type="ARBA" id="ARBA00022679"/>
    </source>
</evidence>
<gene>
    <name evidence="9" type="ORF">F3D71_17850</name>
</gene>
<keyword evidence="4" id="KW-0808">Transferase</keyword>
<dbReference type="GO" id="GO:0005886">
    <property type="term" value="C:plasma membrane"/>
    <property type="evidence" value="ECO:0007669"/>
    <property type="project" value="TreeGrafter"/>
</dbReference>
<feature type="domain" description="Histidine kinase" evidence="8">
    <location>
        <begin position="330"/>
        <end position="511"/>
    </location>
</feature>
<dbReference type="SUPFAM" id="SSF47384">
    <property type="entry name" value="Homodimeric domain of signal transducing histidine kinase"/>
    <property type="match status" value="1"/>
</dbReference>
<sequence>MGLRFKILIGYSILITLLVFIVYLFRQEQIKHNTLQKAEQEMVYTHKLVERTYMHLWELTTQAELVSVWREADQERYRVKRREVCDTLQVLRDYVHAPEQERQIDTLCLLLQEKEFLLSAVMNTFLQLQETGNFVREKIPVIVSRIERISPQKQTMNAMQSFAASKMKKGLRSIFHRKESRSAYPEQREKVAREKETDTNPVSSPAGLLYSLDKEVMEQQQEQQQRLLLQMDSLYNNNLVLNRKLNNLVKDFEEETNRRLFQRYGQSISGRESSFFTFAGLTFFVCMLIIVLYVIIHRDVKRRSRYEKELEESDKKNKELLQSKKNMMLSIAHDLRSPLAIIKESAELLPRLEEKDKRDEFAANICHSSDYMLSLVNTLLEFYLLDTGQIQLNMMPFSLSVFFRETAKNYTLLSKKKRLRFTTRFENLNVIVNGDRAQLQQIINNLLSNALKFTEKGTVTLTAEYSNEKLRISVQDSGPGMTKEELKRIFNAFERLDNAKHTPGFGLGLAI</sequence>
<proteinExistence type="predicted"/>
<dbReference type="Gene3D" id="3.30.565.10">
    <property type="entry name" value="Histidine kinase-like ATPase, C-terminal domain"/>
    <property type="match status" value="1"/>
</dbReference>
<dbReference type="EMBL" id="VWLE01000287">
    <property type="protein sequence ID" value="KAA3946975.1"/>
    <property type="molecule type" value="Genomic_DNA"/>
</dbReference>
<keyword evidence="7" id="KW-0812">Transmembrane</keyword>
<feature type="transmembrane region" description="Helical" evidence="7">
    <location>
        <begin position="7"/>
        <end position="25"/>
    </location>
</feature>
<feature type="transmembrane region" description="Helical" evidence="7">
    <location>
        <begin position="275"/>
        <end position="296"/>
    </location>
</feature>
<evidence type="ECO:0000313" key="10">
    <source>
        <dbReference type="Proteomes" id="UP000323717"/>
    </source>
</evidence>
<dbReference type="PANTHER" id="PTHR43047">
    <property type="entry name" value="TWO-COMPONENT HISTIDINE PROTEIN KINASE"/>
    <property type="match status" value="1"/>
</dbReference>
<dbReference type="InterPro" id="IPR003661">
    <property type="entry name" value="HisK_dim/P_dom"/>
</dbReference>
<feature type="compositionally biased region" description="Basic and acidic residues" evidence="6">
    <location>
        <begin position="178"/>
        <end position="198"/>
    </location>
</feature>
<dbReference type="EC" id="2.7.13.3" evidence="2"/>
<dbReference type="PANTHER" id="PTHR43047:SF72">
    <property type="entry name" value="OSMOSENSING HISTIDINE PROTEIN KINASE SLN1"/>
    <property type="match status" value="1"/>
</dbReference>
<dbReference type="PROSITE" id="PS50109">
    <property type="entry name" value="HIS_KIN"/>
    <property type="match status" value="1"/>
</dbReference>